<dbReference type="Proteomes" id="UP000178912">
    <property type="component" value="Unassembled WGS sequence"/>
</dbReference>
<dbReference type="PANTHER" id="PTHR11096:SF0">
    <property type="entry name" value="RNA 3'-TERMINAL PHOSPHATE CYCLASE"/>
    <property type="match status" value="1"/>
</dbReference>
<keyword evidence="3" id="KW-1185">Reference proteome</keyword>
<dbReference type="GO" id="GO:0006396">
    <property type="term" value="P:RNA processing"/>
    <property type="evidence" value="ECO:0007669"/>
    <property type="project" value="InterPro"/>
</dbReference>
<gene>
    <name evidence="2" type="ORF">RAG0_02269</name>
</gene>
<reference evidence="3" key="1">
    <citation type="submission" date="2016-03" db="EMBL/GenBank/DDBJ databases">
        <authorList>
            <person name="Guldener U."/>
        </authorList>
    </citation>
    <scope>NUCLEOTIDE SEQUENCE [LARGE SCALE GENOMIC DNA]</scope>
    <source>
        <strain evidence="3">04CH-RAC-A.6.1</strain>
    </source>
</reference>
<dbReference type="InterPro" id="IPR013792">
    <property type="entry name" value="RNA3'P_cycl/enolpyr_Trfase_a/b"/>
</dbReference>
<feature type="domain" description="RNA 3'-terminal phosphate cyclase" evidence="1">
    <location>
        <begin position="14"/>
        <end position="332"/>
    </location>
</feature>
<dbReference type="Gene3D" id="3.30.360.20">
    <property type="entry name" value="RNA 3'-terminal phosphate cyclase, insert domain"/>
    <property type="match status" value="1"/>
</dbReference>
<sequence length="395" mass="43474">MANQKVVILDGRTGEGGGQLVRVAVAVAALTGTPIRIENVRGKRGSGVRGGGLKAQHVSCIQCLAKATEAEVTGCFVGSKTIEFKANLSPDAIKNRNIIVKAESAASILLVFQAVLPFFLFASDESGSPITITIQGGSNVSFSLSYEYLDQVLLPSLERFGIRVKRELEHRGWSHGTYELGSAKFMITPLPFGQPIKEVDWPVEHGSIIRIDVSYLVPNELQATMREALTKVLAYQYPSIEVNLVLEEDSRHRARFYALLVAHTTKGFRVGCDWLYGGKTKVPSYKNIVLEMAKKVVADLDAALMRDFATDEYLQDQMVVFQALAQGRSRIVRGVNPFPPDEEELDLTFEPFGHGSLHTTTARWVASQLLPDVKWYNEGRICDGVGWKVASDLTS</sequence>
<evidence type="ECO:0000313" key="3">
    <source>
        <dbReference type="Proteomes" id="UP000178912"/>
    </source>
</evidence>
<protein>
    <submittedName>
        <fullName evidence="2">Related to RNA-3`-phosphate cyclase 1</fullName>
    </submittedName>
</protein>
<dbReference type="GO" id="GO:0005634">
    <property type="term" value="C:nucleus"/>
    <property type="evidence" value="ECO:0007669"/>
    <property type="project" value="TreeGrafter"/>
</dbReference>
<evidence type="ECO:0000259" key="1">
    <source>
        <dbReference type="Pfam" id="PF01137"/>
    </source>
</evidence>
<dbReference type="InterPro" id="IPR037136">
    <property type="entry name" value="RNA3'_phos_cyclase_dom_sf"/>
</dbReference>
<dbReference type="SUPFAM" id="SSF55205">
    <property type="entry name" value="EPT/RTPC-like"/>
    <property type="match status" value="1"/>
</dbReference>
<dbReference type="AlphaFoldDB" id="A0A1E1K592"/>
<dbReference type="OrthoDB" id="25029at2759"/>
<accession>A0A1E1K592</accession>
<dbReference type="InterPro" id="IPR000228">
    <property type="entry name" value="RNA3'_term_phos_cyc"/>
</dbReference>
<dbReference type="InterPro" id="IPR023797">
    <property type="entry name" value="RNA3'_phos_cyclase_dom"/>
</dbReference>
<dbReference type="GO" id="GO:0003963">
    <property type="term" value="F:RNA-3'-phosphate cyclase activity"/>
    <property type="evidence" value="ECO:0007669"/>
    <property type="project" value="TreeGrafter"/>
</dbReference>
<evidence type="ECO:0000313" key="2">
    <source>
        <dbReference type="EMBL" id="CZS91744.1"/>
    </source>
</evidence>
<dbReference type="EMBL" id="FJUX01000009">
    <property type="protein sequence ID" value="CZS91744.1"/>
    <property type="molecule type" value="Genomic_DNA"/>
</dbReference>
<dbReference type="Gene3D" id="3.65.10.20">
    <property type="entry name" value="RNA 3'-terminal phosphate cyclase domain"/>
    <property type="match status" value="1"/>
</dbReference>
<dbReference type="PANTHER" id="PTHR11096">
    <property type="entry name" value="RNA 3' TERMINAL PHOSPHATE CYCLASE"/>
    <property type="match status" value="1"/>
</dbReference>
<dbReference type="InterPro" id="IPR036553">
    <property type="entry name" value="RPTC_insert"/>
</dbReference>
<name>A0A1E1K592_9HELO</name>
<proteinExistence type="predicted"/>
<organism evidence="2 3">
    <name type="scientific">Rhynchosporium agropyri</name>
    <dbReference type="NCBI Taxonomy" id="914238"/>
    <lineage>
        <taxon>Eukaryota</taxon>
        <taxon>Fungi</taxon>
        <taxon>Dikarya</taxon>
        <taxon>Ascomycota</taxon>
        <taxon>Pezizomycotina</taxon>
        <taxon>Leotiomycetes</taxon>
        <taxon>Helotiales</taxon>
        <taxon>Ploettnerulaceae</taxon>
        <taxon>Rhynchosporium</taxon>
    </lineage>
</organism>
<dbReference type="Pfam" id="PF01137">
    <property type="entry name" value="RTC"/>
    <property type="match status" value="1"/>
</dbReference>